<dbReference type="Proteomes" id="UP000529783">
    <property type="component" value="Unassembled WGS sequence"/>
</dbReference>
<evidence type="ECO:0000313" key="2">
    <source>
        <dbReference type="Proteomes" id="UP000529783"/>
    </source>
</evidence>
<proteinExistence type="predicted"/>
<gene>
    <name evidence="1" type="ORF">BJY14_004874</name>
</gene>
<protein>
    <recommendedName>
        <fullName evidence="3">DUF5666 domain-containing protein</fullName>
    </recommendedName>
</protein>
<keyword evidence="2" id="KW-1185">Reference proteome</keyword>
<evidence type="ECO:0000313" key="1">
    <source>
        <dbReference type="EMBL" id="NYD48891.1"/>
    </source>
</evidence>
<reference evidence="1 2" key="1">
    <citation type="submission" date="2020-07" db="EMBL/GenBank/DDBJ databases">
        <title>Sequencing the genomes of 1000 actinobacteria strains.</title>
        <authorList>
            <person name="Klenk H.-P."/>
        </authorList>
    </citation>
    <scope>NUCLEOTIDE SEQUENCE [LARGE SCALE GENOMIC DNA]</scope>
    <source>
        <strain evidence="1 2">DSM 40398</strain>
    </source>
</reference>
<accession>A0A7Y9JHL7</accession>
<dbReference type="RefSeq" id="WP_179845726.1">
    <property type="nucleotide sequence ID" value="NZ_JACCBA010000001.1"/>
</dbReference>
<evidence type="ECO:0008006" key="3">
    <source>
        <dbReference type="Google" id="ProtNLM"/>
    </source>
</evidence>
<dbReference type="EMBL" id="JACCBA010000001">
    <property type="protein sequence ID" value="NYD48891.1"/>
    <property type="molecule type" value="Genomic_DNA"/>
</dbReference>
<organism evidence="1 2">
    <name type="scientific">Actinomadura luteofluorescens</name>
    <dbReference type="NCBI Taxonomy" id="46163"/>
    <lineage>
        <taxon>Bacteria</taxon>
        <taxon>Bacillati</taxon>
        <taxon>Actinomycetota</taxon>
        <taxon>Actinomycetes</taxon>
        <taxon>Streptosporangiales</taxon>
        <taxon>Thermomonosporaceae</taxon>
        <taxon>Actinomadura</taxon>
    </lineage>
</organism>
<sequence length="69" mass="6997">MTKVVGSTLYLRTASGETVKVKTTGTTKIRIVEDGKLRDLGAGATVVVQGSTGQDGALTATSVNEGSGR</sequence>
<dbReference type="AlphaFoldDB" id="A0A7Y9JHL7"/>
<name>A0A7Y9JHL7_9ACTN</name>
<comment type="caution">
    <text evidence="1">The sequence shown here is derived from an EMBL/GenBank/DDBJ whole genome shotgun (WGS) entry which is preliminary data.</text>
</comment>